<reference evidence="2" key="2">
    <citation type="submission" date="2023-06" db="EMBL/GenBank/DDBJ databases">
        <authorList>
            <consortium name="Lawrence Berkeley National Laboratory"/>
            <person name="Haridas S."/>
            <person name="Hensen N."/>
            <person name="Bonometti L."/>
            <person name="Westerberg I."/>
            <person name="Brannstrom I.O."/>
            <person name="Guillou S."/>
            <person name="Cros-Aarteil S."/>
            <person name="Calhoun S."/>
            <person name="Kuo A."/>
            <person name="Mondo S."/>
            <person name="Pangilinan J."/>
            <person name="Riley R."/>
            <person name="Labutti K."/>
            <person name="Andreopoulos B."/>
            <person name="Lipzen A."/>
            <person name="Chen C."/>
            <person name="Yanf M."/>
            <person name="Daum C."/>
            <person name="Ng V."/>
            <person name="Clum A."/>
            <person name="Steindorff A."/>
            <person name="Ohm R."/>
            <person name="Martin F."/>
            <person name="Silar P."/>
            <person name="Natvig D."/>
            <person name="Lalanne C."/>
            <person name="Gautier V."/>
            <person name="Ament-Velasquez S.L."/>
            <person name="Kruys A."/>
            <person name="Hutchinson M.I."/>
            <person name="Powell A.J."/>
            <person name="Barry K."/>
            <person name="Miller A.N."/>
            <person name="Grigoriev I.V."/>
            <person name="Debuchy R."/>
            <person name="Gladieux P."/>
            <person name="Thoren M.H."/>
            <person name="Johannesson H."/>
        </authorList>
    </citation>
    <scope>NUCLEOTIDE SEQUENCE</scope>
    <source>
        <strain evidence="2">SMH4131-1</strain>
    </source>
</reference>
<gene>
    <name evidence="2" type="ORF">B0T19DRAFT_436578</name>
</gene>
<keyword evidence="3" id="KW-1185">Reference proteome</keyword>
<dbReference type="EMBL" id="JAUEPO010000001">
    <property type="protein sequence ID" value="KAK3335751.1"/>
    <property type="molecule type" value="Genomic_DNA"/>
</dbReference>
<evidence type="ECO:0000313" key="2">
    <source>
        <dbReference type="EMBL" id="KAK3335751.1"/>
    </source>
</evidence>
<evidence type="ECO:0000313" key="3">
    <source>
        <dbReference type="Proteomes" id="UP001286456"/>
    </source>
</evidence>
<feature type="region of interest" description="Disordered" evidence="1">
    <location>
        <begin position="358"/>
        <end position="389"/>
    </location>
</feature>
<dbReference type="Proteomes" id="UP001286456">
    <property type="component" value="Unassembled WGS sequence"/>
</dbReference>
<dbReference type="AlphaFoldDB" id="A0AAE0J3V7"/>
<reference evidence="2" key="1">
    <citation type="journal article" date="2023" name="Mol. Phylogenet. Evol.">
        <title>Genome-scale phylogeny and comparative genomics of the fungal order Sordariales.</title>
        <authorList>
            <person name="Hensen N."/>
            <person name="Bonometti L."/>
            <person name="Westerberg I."/>
            <person name="Brannstrom I.O."/>
            <person name="Guillou S."/>
            <person name="Cros-Aarteil S."/>
            <person name="Calhoun S."/>
            <person name="Haridas S."/>
            <person name="Kuo A."/>
            <person name="Mondo S."/>
            <person name="Pangilinan J."/>
            <person name="Riley R."/>
            <person name="LaButti K."/>
            <person name="Andreopoulos B."/>
            <person name="Lipzen A."/>
            <person name="Chen C."/>
            <person name="Yan M."/>
            <person name="Daum C."/>
            <person name="Ng V."/>
            <person name="Clum A."/>
            <person name="Steindorff A."/>
            <person name="Ohm R.A."/>
            <person name="Martin F."/>
            <person name="Silar P."/>
            <person name="Natvig D.O."/>
            <person name="Lalanne C."/>
            <person name="Gautier V."/>
            <person name="Ament-Velasquez S.L."/>
            <person name="Kruys A."/>
            <person name="Hutchinson M.I."/>
            <person name="Powell A.J."/>
            <person name="Barry K."/>
            <person name="Miller A.N."/>
            <person name="Grigoriev I.V."/>
            <person name="Debuchy R."/>
            <person name="Gladieux P."/>
            <person name="Hiltunen Thoren M."/>
            <person name="Johannesson H."/>
        </authorList>
    </citation>
    <scope>NUCLEOTIDE SEQUENCE</scope>
    <source>
        <strain evidence="2">SMH4131-1</strain>
    </source>
</reference>
<protein>
    <submittedName>
        <fullName evidence="2">Uncharacterized protein</fullName>
    </submittedName>
</protein>
<sequence length="389" mass="42429">MCFQEFIVYQCGHRSLAVVRPCPITTTGHNFPICRVQPFLASNALTMCAPCERILHSRWVLIREWEHRWLHERGVCGCDVVFPGLLTRPRVIGGDQNPESSGTTANNNDGGDDAGAQIESWLQAHPRPHTSNTVPALYTETSTGGERHVAIRLPSLYAAEWLGDHRQLHRDGRCQCPANFHTFQPEVDEGDLNPEERDFLRGYREMENMNQTLDSEEIAQRTVQVGNIFSSSPAVAAAAGPSAAASQAPVHAHAGDQGGWMDPLSHYMNRTPITSSSAPPGSLGLDMPVSGSSSSNSSITSTRWNTQRQTIPDPLGIYPITHGPGPFLTAAMVPTLPVVPEPEQDAPEEETLPICGLPIGAGPEGESHMTSFNNCRLSRPVPRRRNSNP</sequence>
<feature type="region of interest" description="Disordered" evidence="1">
    <location>
        <begin position="247"/>
        <end position="305"/>
    </location>
</feature>
<comment type="caution">
    <text evidence="2">The sequence shown here is derived from an EMBL/GenBank/DDBJ whole genome shotgun (WGS) entry which is preliminary data.</text>
</comment>
<name>A0AAE0J3V7_9PEZI</name>
<feature type="region of interest" description="Disordered" evidence="1">
    <location>
        <begin position="92"/>
        <end position="115"/>
    </location>
</feature>
<accession>A0AAE0J3V7</accession>
<proteinExistence type="predicted"/>
<evidence type="ECO:0000256" key="1">
    <source>
        <dbReference type="SAM" id="MobiDB-lite"/>
    </source>
</evidence>
<organism evidence="2 3">
    <name type="scientific">Cercophora scortea</name>
    <dbReference type="NCBI Taxonomy" id="314031"/>
    <lineage>
        <taxon>Eukaryota</taxon>
        <taxon>Fungi</taxon>
        <taxon>Dikarya</taxon>
        <taxon>Ascomycota</taxon>
        <taxon>Pezizomycotina</taxon>
        <taxon>Sordariomycetes</taxon>
        <taxon>Sordariomycetidae</taxon>
        <taxon>Sordariales</taxon>
        <taxon>Lasiosphaeriaceae</taxon>
        <taxon>Cercophora</taxon>
    </lineage>
</organism>
<feature type="compositionally biased region" description="Low complexity" evidence="1">
    <location>
        <begin position="290"/>
        <end position="301"/>
    </location>
</feature>